<dbReference type="CDD" id="cd09110">
    <property type="entry name" value="PLDc_CLS_1"/>
    <property type="match status" value="1"/>
</dbReference>
<evidence type="ECO:0000313" key="3">
    <source>
        <dbReference type="Proteomes" id="UP001165524"/>
    </source>
</evidence>
<comment type="caution">
    <text evidence="2">The sequence shown here is derived from an EMBL/GenBank/DDBJ whole genome shotgun (WGS) entry which is preliminary data.</text>
</comment>
<dbReference type="InterPro" id="IPR025202">
    <property type="entry name" value="PLD-like_dom"/>
</dbReference>
<sequence>MTARHRPLPPSQLTWPWRESCHLRLQAGGMRFLPAIRTAMQSARHSIAIELYLAASGALFDEWLRVLGERVAAGVQVRMLLDAIGCDELRSEDWQRLDMAGIEVRRFNPLQWRHPLSALVRDHRKLVLVDGERAWVGGFCLNDESDPRIAGDQAWFDGMVACRGPVVDDFTELFEQSWALAGLGPISDAMRWRLHRHTVPPLPATEQPQGWARVQAARGGRNNPMLRTLVHHVLRAEREVWLCTPYFLPPRSLHKALLLAARRGVDVRLTVPGASTDHAVLRHAAQHLYQRLLHAGVCIEEYQPRFLHLKAARVDHWCTLGSFNYDRWNSSWNLEANIEIIDLDFCRQLHGLQARLSGDSQRIDPERWRRRQRWRRWREQFWYWFGTRLIYQLRALRRLALPRRKD</sequence>
<accession>A0ABT0E2X9</accession>
<proteinExistence type="predicted"/>
<dbReference type="RefSeq" id="WP_246947149.1">
    <property type="nucleotide sequence ID" value="NZ_JALKII010000001.1"/>
</dbReference>
<dbReference type="Gene3D" id="3.30.870.10">
    <property type="entry name" value="Endonuclease Chain A"/>
    <property type="match status" value="2"/>
</dbReference>
<name>A0ABT0E2X9_9GAMM</name>
<dbReference type="PANTHER" id="PTHR21248">
    <property type="entry name" value="CARDIOLIPIN SYNTHASE"/>
    <property type="match status" value="1"/>
</dbReference>
<evidence type="ECO:0000313" key="2">
    <source>
        <dbReference type="EMBL" id="MCK0536173.1"/>
    </source>
</evidence>
<reference evidence="2" key="1">
    <citation type="submission" date="2022-04" db="EMBL/GenBank/DDBJ databases">
        <title>Alcanivorax sp. CY1518 draft genome sequence.</title>
        <authorList>
            <person name="Zhao G."/>
            <person name="An M."/>
        </authorList>
    </citation>
    <scope>NUCLEOTIDE SEQUENCE</scope>
    <source>
        <strain evidence="2">CY1518</strain>
    </source>
</reference>
<dbReference type="PROSITE" id="PS50035">
    <property type="entry name" value="PLD"/>
    <property type="match status" value="1"/>
</dbReference>
<feature type="domain" description="PLD phosphodiesterase" evidence="1">
    <location>
        <begin position="118"/>
        <end position="145"/>
    </location>
</feature>
<gene>
    <name evidence="2" type="ORF">MU846_00430</name>
</gene>
<keyword evidence="3" id="KW-1185">Reference proteome</keyword>
<protein>
    <submittedName>
        <fullName evidence="2">Phosphatidylserine/phosphatidylglycerophosphate/ cardiolipin synthase family protein</fullName>
    </submittedName>
</protein>
<evidence type="ECO:0000259" key="1">
    <source>
        <dbReference type="PROSITE" id="PS50035"/>
    </source>
</evidence>
<dbReference type="Proteomes" id="UP001165524">
    <property type="component" value="Unassembled WGS sequence"/>
</dbReference>
<organism evidence="2 3">
    <name type="scientific">Alcanivorax quisquiliarum</name>
    <dbReference type="NCBI Taxonomy" id="2933565"/>
    <lineage>
        <taxon>Bacteria</taxon>
        <taxon>Pseudomonadati</taxon>
        <taxon>Pseudomonadota</taxon>
        <taxon>Gammaproteobacteria</taxon>
        <taxon>Oceanospirillales</taxon>
        <taxon>Alcanivoracaceae</taxon>
        <taxon>Alcanivorax</taxon>
    </lineage>
</organism>
<dbReference type="PANTHER" id="PTHR21248:SF23">
    <property type="entry name" value="CARDIOLIPIN SYNTHASE B"/>
    <property type="match status" value="1"/>
</dbReference>
<dbReference type="EMBL" id="JALKII010000001">
    <property type="protein sequence ID" value="MCK0536173.1"/>
    <property type="molecule type" value="Genomic_DNA"/>
</dbReference>
<dbReference type="InterPro" id="IPR001736">
    <property type="entry name" value="PLipase_D/transphosphatidylase"/>
</dbReference>
<dbReference type="SUPFAM" id="SSF56024">
    <property type="entry name" value="Phospholipase D/nuclease"/>
    <property type="match status" value="2"/>
</dbReference>
<dbReference type="Pfam" id="PF13091">
    <property type="entry name" value="PLDc_2"/>
    <property type="match status" value="2"/>
</dbReference>